<accession>A0A1B6KMH6</accession>
<feature type="non-terminal residue" evidence="1">
    <location>
        <position position="212"/>
    </location>
</feature>
<proteinExistence type="predicted"/>
<dbReference type="AlphaFoldDB" id="A0A1B6KMH6"/>
<name>A0A1B6KMH6_9HEMI</name>
<protein>
    <submittedName>
        <fullName evidence="1">Uncharacterized protein</fullName>
    </submittedName>
</protein>
<evidence type="ECO:0000313" key="1">
    <source>
        <dbReference type="EMBL" id="JAT12636.1"/>
    </source>
</evidence>
<sequence length="212" mass="24211">KMCLLCYFMPDDLTSRLTERLPSFMRNDVLSPSEMKPKRNSVPMKRNNKLRHYTQLNSSIIPGRVSDKVIETRIILAKRKQMKAEALARKETKTKQEESKTLSKKKLLNARSQTGVSTKNQISNKCKINYSKMNGKRTTQAIGSKTSVKLNLKLKRTKKEKIKREEKLIRLHKLSLKGPRVKHVCRSASLVLGQPVATFTDTSPTKHKSCSS</sequence>
<feature type="non-terminal residue" evidence="1">
    <location>
        <position position="1"/>
    </location>
</feature>
<reference evidence="1" key="1">
    <citation type="submission" date="2015-11" db="EMBL/GenBank/DDBJ databases">
        <title>De novo transcriptome assembly of four potential Pierce s Disease insect vectors from Arizona vineyards.</title>
        <authorList>
            <person name="Tassone E.E."/>
        </authorList>
    </citation>
    <scope>NUCLEOTIDE SEQUENCE</scope>
</reference>
<dbReference type="EMBL" id="GEBQ01027341">
    <property type="protein sequence ID" value="JAT12636.1"/>
    <property type="molecule type" value="Transcribed_RNA"/>
</dbReference>
<gene>
    <name evidence="1" type="ORF">g.54709</name>
</gene>
<organism evidence="1">
    <name type="scientific">Graphocephala atropunctata</name>
    <dbReference type="NCBI Taxonomy" id="36148"/>
    <lineage>
        <taxon>Eukaryota</taxon>
        <taxon>Metazoa</taxon>
        <taxon>Ecdysozoa</taxon>
        <taxon>Arthropoda</taxon>
        <taxon>Hexapoda</taxon>
        <taxon>Insecta</taxon>
        <taxon>Pterygota</taxon>
        <taxon>Neoptera</taxon>
        <taxon>Paraneoptera</taxon>
        <taxon>Hemiptera</taxon>
        <taxon>Auchenorrhyncha</taxon>
        <taxon>Membracoidea</taxon>
        <taxon>Cicadellidae</taxon>
        <taxon>Cicadellinae</taxon>
        <taxon>Cicadellini</taxon>
        <taxon>Graphocephala</taxon>
    </lineage>
</organism>